<evidence type="ECO:0000313" key="2">
    <source>
        <dbReference type="Proteomes" id="UP000712673"/>
    </source>
</evidence>
<dbReference type="EMBL" id="VGLS01000272">
    <property type="protein sequence ID" value="MBM3224182.1"/>
    <property type="molecule type" value="Genomic_DNA"/>
</dbReference>
<accession>A0A937W2Q2</accession>
<dbReference type="AlphaFoldDB" id="A0A937W2Q2"/>
<evidence type="ECO:0008006" key="3">
    <source>
        <dbReference type="Google" id="ProtNLM"/>
    </source>
</evidence>
<sequence length="276" mass="30560">MRVQLAQQAQTILGKSDLVIITERVDDVALLIGQMVKMGLPEVLDRHIPRHWTQRGISWGWTAVIWLASIVTEGDHRNVSVETSLKGMQHTLSHLTAQVITPLDLSDDRLSHLLTHLSKPASWHQIEHDLHARSIEVYDLSQEVIRCDATTVSGEHEVTADGLLQFGQSKDDPTRPQIKVMMGSLDPLGMPLATEVLSGERADDGLYLPIIERIRSGVRTPGLLCVGDCKMRALDTRAYLARHQDWYLSPLPLTGATAEAMDAWITTGVTKGETGE</sequence>
<evidence type="ECO:0000313" key="1">
    <source>
        <dbReference type="EMBL" id="MBM3224182.1"/>
    </source>
</evidence>
<gene>
    <name evidence="1" type="ORF">FJZ47_10310</name>
</gene>
<organism evidence="1 2">
    <name type="scientific">Tectimicrobiota bacterium</name>
    <dbReference type="NCBI Taxonomy" id="2528274"/>
    <lineage>
        <taxon>Bacteria</taxon>
        <taxon>Pseudomonadati</taxon>
        <taxon>Nitrospinota/Tectimicrobiota group</taxon>
        <taxon>Candidatus Tectimicrobiota</taxon>
    </lineage>
</organism>
<dbReference type="Proteomes" id="UP000712673">
    <property type="component" value="Unassembled WGS sequence"/>
</dbReference>
<proteinExistence type="predicted"/>
<reference evidence="1" key="1">
    <citation type="submission" date="2019-03" db="EMBL/GenBank/DDBJ databases">
        <title>Lake Tanganyika Metagenome-Assembled Genomes (MAGs).</title>
        <authorList>
            <person name="Tran P."/>
        </authorList>
    </citation>
    <scope>NUCLEOTIDE SEQUENCE</scope>
    <source>
        <strain evidence="1">K_DeepCast_65m_m2_066</strain>
    </source>
</reference>
<protein>
    <recommendedName>
        <fullName evidence="3">IS1634 family transposase</fullName>
    </recommendedName>
</protein>
<comment type="caution">
    <text evidence="1">The sequence shown here is derived from an EMBL/GenBank/DDBJ whole genome shotgun (WGS) entry which is preliminary data.</text>
</comment>
<name>A0A937W2Q2_UNCTE</name>